<evidence type="ECO:0000313" key="4">
    <source>
        <dbReference type="Proteomes" id="UP000789706"/>
    </source>
</evidence>
<organism evidence="3 4">
    <name type="scientific">Diversispora eburnea</name>
    <dbReference type="NCBI Taxonomy" id="1213867"/>
    <lineage>
        <taxon>Eukaryota</taxon>
        <taxon>Fungi</taxon>
        <taxon>Fungi incertae sedis</taxon>
        <taxon>Mucoromycota</taxon>
        <taxon>Glomeromycotina</taxon>
        <taxon>Glomeromycetes</taxon>
        <taxon>Diversisporales</taxon>
        <taxon>Diversisporaceae</taxon>
        <taxon>Diversispora</taxon>
    </lineage>
</organism>
<dbReference type="AlphaFoldDB" id="A0A9N8WDE1"/>
<reference evidence="3" key="1">
    <citation type="submission" date="2021-06" db="EMBL/GenBank/DDBJ databases">
        <authorList>
            <person name="Kallberg Y."/>
            <person name="Tangrot J."/>
            <person name="Rosling A."/>
        </authorList>
    </citation>
    <scope>NUCLEOTIDE SEQUENCE</scope>
    <source>
        <strain evidence="3">AZ414A</strain>
    </source>
</reference>
<evidence type="ECO:0000313" key="3">
    <source>
        <dbReference type="EMBL" id="CAG8479137.1"/>
    </source>
</evidence>
<comment type="caution">
    <text evidence="3">The sequence shown here is derived from an EMBL/GenBank/DDBJ whole genome shotgun (WGS) entry which is preliminary data.</text>
</comment>
<accession>A0A9N8WDE1</accession>
<dbReference type="InterPro" id="IPR003156">
    <property type="entry name" value="DHHA1_dom"/>
</dbReference>
<dbReference type="Proteomes" id="UP000789706">
    <property type="component" value="Unassembled WGS sequence"/>
</dbReference>
<dbReference type="PANTHER" id="PTHR46922">
    <property type="entry name" value="DHHA1 DOMAIN PROTEIN"/>
    <property type="match status" value="1"/>
</dbReference>
<dbReference type="PANTHER" id="PTHR46922:SF4">
    <property type="entry name" value="DHHA1 DOMAIN PROTEIN"/>
    <property type="match status" value="1"/>
</dbReference>
<name>A0A9N8WDE1_9GLOM</name>
<evidence type="ECO:0000259" key="1">
    <source>
        <dbReference type="Pfam" id="PF01368"/>
    </source>
</evidence>
<evidence type="ECO:0000259" key="2">
    <source>
        <dbReference type="Pfam" id="PF02272"/>
    </source>
</evidence>
<dbReference type="InterPro" id="IPR001667">
    <property type="entry name" value="DDH_dom"/>
</dbReference>
<dbReference type="GO" id="GO:0003676">
    <property type="term" value="F:nucleic acid binding"/>
    <property type="evidence" value="ECO:0007669"/>
    <property type="project" value="InterPro"/>
</dbReference>
<dbReference type="Pfam" id="PF01368">
    <property type="entry name" value="DHH"/>
    <property type="match status" value="1"/>
</dbReference>
<dbReference type="InterPro" id="IPR038763">
    <property type="entry name" value="DHH_sf"/>
</dbReference>
<dbReference type="EMBL" id="CAJVPK010000230">
    <property type="protein sequence ID" value="CAG8479137.1"/>
    <property type="molecule type" value="Genomic_DNA"/>
</dbReference>
<dbReference type="Pfam" id="PF02272">
    <property type="entry name" value="DHHA1"/>
    <property type="match status" value="1"/>
</dbReference>
<keyword evidence="4" id="KW-1185">Reference proteome</keyword>
<protein>
    <submittedName>
        <fullName evidence="3">5930_t:CDS:1</fullName>
    </submittedName>
</protein>
<dbReference type="Gene3D" id="3.10.310.30">
    <property type="match status" value="1"/>
</dbReference>
<feature type="domain" description="DDH" evidence="1">
    <location>
        <begin position="23"/>
        <end position="134"/>
    </location>
</feature>
<proteinExistence type="predicted"/>
<feature type="domain" description="DHHA1" evidence="2">
    <location>
        <begin position="241"/>
        <end position="297"/>
    </location>
</feature>
<dbReference type="OrthoDB" id="443832at2759"/>
<dbReference type="SUPFAM" id="SSF64182">
    <property type="entry name" value="DHH phosphoesterases"/>
    <property type="match status" value="1"/>
</dbReference>
<sequence length="307" mass="35432">MFLRRCLQTNNAKFHTMANSTKILPHINSETDGFGSAYAAWTRLGNKATYYPAVHYSPPPTDIKDKNVALFDFSYARNVLTEIEKQAKSVIVVDHHKTARDNLLGDDSSPNENKKNYFFDMDKSGARLAWEFFWPNKEVPLFIRYIEDKDLFRFDLPNSKEFSISWSIIPMEFEIYDKYAKDEKLVKKAIESGSHIIEYTNHRMAHLQKNDSFKRKMTVQSKTYTVYALNSIVWQSELGNILVNKDDADLGMIFSYEGNKKRFRISLRSLDEKADVSQIAKAFGGGGHRNAAGFSWEKDIESLFDPE</sequence>
<gene>
    <name evidence="3" type="ORF">DEBURN_LOCUS3561</name>
</gene>